<proteinExistence type="predicted"/>
<dbReference type="PANTHER" id="PTHR47978">
    <property type="match status" value="1"/>
</dbReference>
<dbReference type="GO" id="GO:0005525">
    <property type="term" value="F:GTP binding"/>
    <property type="evidence" value="ECO:0007669"/>
    <property type="project" value="InterPro"/>
</dbReference>
<dbReference type="AlphaFoldDB" id="A0A378IYM4"/>
<keyword evidence="4" id="KW-1185">Reference proteome</keyword>
<keyword evidence="2" id="KW-1133">Transmembrane helix</keyword>
<organism evidence="3 4">
    <name type="scientific">Legionella donaldsonii</name>
    <dbReference type="NCBI Taxonomy" id="45060"/>
    <lineage>
        <taxon>Bacteria</taxon>
        <taxon>Pseudomonadati</taxon>
        <taxon>Pseudomonadota</taxon>
        <taxon>Gammaproteobacteria</taxon>
        <taxon>Legionellales</taxon>
        <taxon>Legionellaceae</taxon>
        <taxon>Legionella</taxon>
    </lineage>
</organism>
<dbReference type="SUPFAM" id="SSF52540">
    <property type="entry name" value="P-loop containing nucleoside triphosphate hydrolases"/>
    <property type="match status" value="1"/>
</dbReference>
<dbReference type="PRINTS" id="PR00449">
    <property type="entry name" value="RASTRNSFRMNG"/>
</dbReference>
<name>A0A378IYM4_9GAMM</name>
<dbReference type="NCBIfam" id="TIGR00231">
    <property type="entry name" value="small_GTP"/>
    <property type="match status" value="1"/>
</dbReference>
<evidence type="ECO:0000313" key="4">
    <source>
        <dbReference type="Proteomes" id="UP000254677"/>
    </source>
</evidence>
<dbReference type="Proteomes" id="UP000254677">
    <property type="component" value="Unassembled WGS sequence"/>
</dbReference>
<dbReference type="EMBL" id="UGOA01000001">
    <property type="protein sequence ID" value="STX40553.1"/>
    <property type="molecule type" value="Genomic_DNA"/>
</dbReference>
<keyword evidence="2" id="KW-0472">Membrane</keyword>
<evidence type="ECO:0000256" key="1">
    <source>
        <dbReference type="ARBA" id="ARBA00022741"/>
    </source>
</evidence>
<dbReference type="PROSITE" id="PS51419">
    <property type="entry name" value="RAB"/>
    <property type="match status" value="1"/>
</dbReference>
<accession>A0A378IYM4</accession>
<reference evidence="3 4" key="1">
    <citation type="submission" date="2018-06" db="EMBL/GenBank/DDBJ databases">
        <authorList>
            <consortium name="Pathogen Informatics"/>
            <person name="Doyle S."/>
        </authorList>
    </citation>
    <scope>NUCLEOTIDE SEQUENCE [LARGE SCALE GENOMIC DNA]</scope>
    <source>
        <strain evidence="3 4">NCTC13292</strain>
    </source>
</reference>
<dbReference type="RefSeq" id="WP_115220200.1">
    <property type="nucleotide sequence ID" value="NZ_CAXYJE010000001.1"/>
</dbReference>
<evidence type="ECO:0000256" key="2">
    <source>
        <dbReference type="SAM" id="Phobius"/>
    </source>
</evidence>
<keyword evidence="2" id="KW-0812">Transmembrane</keyword>
<gene>
    <name evidence="3" type="ORF">NCTC13292_00303</name>
</gene>
<dbReference type="CDD" id="cd00882">
    <property type="entry name" value="Ras_like_GTPase"/>
    <property type="match status" value="1"/>
</dbReference>
<keyword evidence="1" id="KW-0547">Nucleotide-binding</keyword>
<sequence>MFLSTILVFGHSGSGKTQLLTQMLNAEGFQANHKPTEDIRYHVGNRGQTKLQFWDCSGNPRYTDAIAAIYYPQTQIALYCIDLSSAISEAQIRQDIERFREANPLATIILVGTKVEQAQAESQAQFDRLEIAGVKARLKTSAATGLGLNTLEKLLLFLSLNSLLAFTHIYKVGSMWQEATHNLLLSIYGLPDYQREAIRDELDSLTDTIHNQTAEHHAEAITRFTQNCCTILEGNHPYIMNAVFSVGAAAIVTILAITVGFGVGFAAGLWTGPSAFITGVMASETAAGAVLATSSSLGLIRGGLTAHGLFKEFKQIRESQEMDALNNFVATSRDYTPALKA</sequence>
<dbReference type="SMART" id="SM00175">
    <property type="entry name" value="RAB"/>
    <property type="match status" value="1"/>
</dbReference>
<dbReference type="InterPro" id="IPR005225">
    <property type="entry name" value="Small_GTP-bd"/>
</dbReference>
<protein>
    <submittedName>
        <fullName evidence="3">Rho GTPase (Miro-like)</fullName>
    </submittedName>
</protein>
<dbReference type="Gene3D" id="3.40.50.300">
    <property type="entry name" value="P-loop containing nucleotide triphosphate hydrolases"/>
    <property type="match status" value="1"/>
</dbReference>
<dbReference type="InterPro" id="IPR027417">
    <property type="entry name" value="P-loop_NTPase"/>
</dbReference>
<evidence type="ECO:0000313" key="3">
    <source>
        <dbReference type="EMBL" id="STX40553.1"/>
    </source>
</evidence>
<dbReference type="OrthoDB" id="5639734at2"/>
<feature type="transmembrane region" description="Helical" evidence="2">
    <location>
        <begin position="238"/>
        <end position="271"/>
    </location>
</feature>
<dbReference type="Pfam" id="PF08477">
    <property type="entry name" value="Roc"/>
    <property type="match status" value="1"/>
</dbReference>